<dbReference type="GO" id="GO:0046983">
    <property type="term" value="F:protein dimerization activity"/>
    <property type="evidence" value="ECO:0007669"/>
    <property type="project" value="InterPro"/>
</dbReference>
<dbReference type="GeneID" id="103309074"/>
<dbReference type="EnsemblMetazoa" id="XM_008183639.1">
    <property type="protein sequence ID" value="XP_008181861.1"/>
    <property type="gene ID" value="LOC103309074"/>
</dbReference>
<keyword evidence="3" id="KW-1185">Reference proteome</keyword>
<sequence>MHMMRNIFSITTPLSNYLQNPAIDFIQAIHLIKVTRQQIQDLRAMKTESVYENLFTETKLFCEAQDLEEHDLADVRTSRKKKMSGEISSDERITSANYRYVCEVYRCSLDVILSKLDDRFSGSENIFKEFSLLLPERLELNKVSPNKFDYLVNCATANYIKMQSKHSKHTINTNDLSDQNDTDSDDSEEIIHVTAIYSALCKMGMVSAFPNLFMAYKGICTLPPTSATAERCFSKLKLIKTKLRSTVGEKRLDNLMLVSCNPDIEVSIEDAINKFASTSSVLQKALMYC</sequence>
<dbReference type="InterPro" id="IPR052958">
    <property type="entry name" value="IFN-induced_PKR_regulator"/>
</dbReference>
<dbReference type="Proteomes" id="UP000007819">
    <property type="component" value="Chromosome X"/>
</dbReference>
<evidence type="ECO:0000259" key="1">
    <source>
        <dbReference type="Pfam" id="PF05699"/>
    </source>
</evidence>
<dbReference type="OrthoDB" id="6613800at2759"/>
<dbReference type="PANTHER" id="PTHR46289">
    <property type="entry name" value="52 KDA REPRESSOR OF THE INHIBITOR OF THE PROTEIN KINASE-LIKE PROTEIN-RELATED"/>
    <property type="match status" value="1"/>
</dbReference>
<dbReference type="PANTHER" id="PTHR46289:SF19">
    <property type="entry name" value="ZINC FINGER MYM-TYPE CONTAINING 1"/>
    <property type="match status" value="1"/>
</dbReference>
<name>A0A8R2F776_ACYPI</name>
<evidence type="ECO:0000313" key="3">
    <source>
        <dbReference type="Proteomes" id="UP000007819"/>
    </source>
</evidence>
<proteinExistence type="predicted"/>
<dbReference type="SUPFAM" id="SSF53098">
    <property type="entry name" value="Ribonuclease H-like"/>
    <property type="match status" value="1"/>
</dbReference>
<dbReference type="InterPro" id="IPR008906">
    <property type="entry name" value="HATC_C_dom"/>
</dbReference>
<dbReference type="RefSeq" id="XP_008181861.1">
    <property type="nucleotide sequence ID" value="XM_008183639.1"/>
</dbReference>
<evidence type="ECO:0000313" key="2">
    <source>
        <dbReference type="EnsemblMetazoa" id="XP_008181861.1"/>
    </source>
</evidence>
<dbReference type="AlphaFoldDB" id="A0A8R2F776"/>
<dbReference type="Pfam" id="PF05699">
    <property type="entry name" value="Dimer_Tnp_hAT"/>
    <property type="match status" value="1"/>
</dbReference>
<dbReference type="InterPro" id="IPR012337">
    <property type="entry name" value="RNaseH-like_sf"/>
</dbReference>
<reference evidence="2" key="2">
    <citation type="submission" date="2022-06" db="UniProtKB">
        <authorList>
            <consortium name="EnsemblMetazoa"/>
        </authorList>
    </citation>
    <scope>IDENTIFICATION</scope>
</reference>
<organism evidence="2 3">
    <name type="scientific">Acyrthosiphon pisum</name>
    <name type="common">Pea aphid</name>
    <dbReference type="NCBI Taxonomy" id="7029"/>
    <lineage>
        <taxon>Eukaryota</taxon>
        <taxon>Metazoa</taxon>
        <taxon>Ecdysozoa</taxon>
        <taxon>Arthropoda</taxon>
        <taxon>Hexapoda</taxon>
        <taxon>Insecta</taxon>
        <taxon>Pterygota</taxon>
        <taxon>Neoptera</taxon>
        <taxon>Paraneoptera</taxon>
        <taxon>Hemiptera</taxon>
        <taxon>Sternorrhyncha</taxon>
        <taxon>Aphidomorpha</taxon>
        <taxon>Aphidoidea</taxon>
        <taxon>Aphididae</taxon>
        <taxon>Macrosiphini</taxon>
        <taxon>Acyrthosiphon</taxon>
    </lineage>
</organism>
<accession>A0A8R2F776</accession>
<feature type="domain" description="HAT C-terminal dimerisation" evidence="1">
    <location>
        <begin position="207"/>
        <end position="260"/>
    </location>
</feature>
<protein>
    <recommendedName>
        <fullName evidence="1">HAT C-terminal dimerisation domain-containing protein</fullName>
    </recommendedName>
</protein>
<reference evidence="3" key="1">
    <citation type="submission" date="2010-06" db="EMBL/GenBank/DDBJ databases">
        <authorList>
            <person name="Jiang H."/>
            <person name="Abraham K."/>
            <person name="Ali S."/>
            <person name="Alsbrooks S.L."/>
            <person name="Anim B.N."/>
            <person name="Anosike U.S."/>
            <person name="Attaway T."/>
            <person name="Bandaranaike D.P."/>
            <person name="Battles P.K."/>
            <person name="Bell S.N."/>
            <person name="Bell A.V."/>
            <person name="Beltran B."/>
            <person name="Bickham C."/>
            <person name="Bustamante Y."/>
            <person name="Caleb T."/>
            <person name="Canada A."/>
            <person name="Cardenas V."/>
            <person name="Carter K."/>
            <person name="Chacko J."/>
            <person name="Chandrabose M.N."/>
            <person name="Chavez D."/>
            <person name="Chavez A."/>
            <person name="Chen L."/>
            <person name="Chu H.-S."/>
            <person name="Claassen K.J."/>
            <person name="Cockrell R."/>
            <person name="Collins M."/>
            <person name="Cooper J.A."/>
            <person name="Cree A."/>
            <person name="Curry S.M."/>
            <person name="Da Y."/>
            <person name="Dao M.D."/>
            <person name="Das B."/>
            <person name="Davila M.-L."/>
            <person name="Davy-Carroll L."/>
            <person name="Denson S."/>
            <person name="Dinh H."/>
            <person name="Ebong V.E."/>
            <person name="Edwards J.R."/>
            <person name="Egan A."/>
            <person name="El-Daye J."/>
            <person name="Escobedo L."/>
            <person name="Fernandez S."/>
            <person name="Fernando P.R."/>
            <person name="Flagg N."/>
            <person name="Forbes L.D."/>
            <person name="Fowler R.G."/>
            <person name="Fu Q."/>
            <person name="Gabisi R.A."/>
            <person name="Ganer J."/>
            <person name="Garbino Pronczuk A."/>
            <person name="Garcia R.M."/>
            <person name="Garner T."/>
            <person name="Garrett T.E."/>
            <person name="Gonzalez D.A."/>
            <person name="Hamid H."/>
            <person name="Hawkins E.S."/>
            <person name="Hirani K."/>
            <person name="Hogues M.E."/>
            <person name="Hollins B."/>
            <person name="Hsiao C.-H."/>
            <person name="Jabil R."/>
            <person name="James M.L."/>
            <person name="Jhangiani S.N."/>
            <person name="Johnson B."/>
            <person name="Johnson Q."/>
            <person name="Joshi V."/>
            <person name="Kalu J.B."/>
            <person name="Kam C."/>
            <person name="Kashfia A."/>
            <person name="Keebler J."/>
            <person name="Kisamo H."/>
            <person name="Kovar C.L."/>
            <person name="Lago L.A."/>
            <person name="Lai C.-Y."/>
            <person name="Laidlaw J."/>
            <person name="Lara F."/>
            <person name="Le T.-K."/>
            <person name="Lee S.L."/>
            <person name="Legall F.H."/>
            <person name="Lemon S.J."/>
            <person name="Lewis L.R."/>
            <person name="Li B."/>
            <person name="Liu Y."/>
            <person name="Liu Y.-S."/>
            <person name="Lopez J."/>
            <person name="Lozado R.J."/>
            <person name="Lu J."/>
            <person name="Madu R.C."/>
            <person name="Maheshwari M."/>
            <person name="Maheshwari R."/>
            <person name="Malloy K."/>
            <person name="Martinez E."/>
            <person name="Mathew T."/>
            <person name="Mercado I.C."/>
            <person name="Mercado C."/>
            <person name="Meyer B."/>
            <person name="Montgomery K."/>
            <person name="Morgan M.B."/>
            <person name="Munidasa M."/>
            <person name="Nazareth L.V."/>
            <person name="Nelson J."/>
            <person name="Ng B.M."/>
            <person name="Nguyen N.B."/>
            <person name="Nguyen P.Q."/>
            <person name="Nguyen T."/>
            <person name="Obregon M."/>
            <person name="Okwuonu G.O."/>
            <person name="Onwere C.G."/>
            <person name="Orozco G."/>
            <person name="Parra A."/>
            <person name="Patel S."/>
            <person name="Patil S."/>
            <person name="Perez A."/>
            <person name="Perez Y."/>
            <person name="Pham C."/>
            <person name="Primus E.L."/>
            <person name="Pu L.-L."/>
            <person name="Puazo M."/>
            <person name="Qin X."/>
            <person name="Quiroz J.B."/>
            <person name="Reese J."/>
            <person name="Richards S."/>
            <person name="Rives C.M."/>
            <person name="Robberts R."/>
            <person name="Ruiz S.J."/>
            <person name="Ruiz M.J."/>
            <person name="Santibanez J."/>
            <person name="Schneider B.W."/>
            <person name="Sisson I."/>
            <person name="Smith M."/>
            <person name="Sodergren E."/>
            <person name="Song X.-Z."/>
            <person name="Song B.B."/>
            <person name="Summersgill H."/>
            <person name="Thelus R."/>
            <person name="Thornton R.D."/>
            <person name="Trejos Z.Y."/>
            <person name="Usmani K."/>
            <person name="Vattathil S."/>
            <person name="Villasana D."/>
            <person name="Walker D.L."/>
            <person name="Wang S."/>
            <person name="Wang K."/>
            <person name="White C.S."/>
            <person name="Williams A.C."/>
            <person name="Williamson J."/>
            <person name="Wilson K."/>
            <person name="Woghiren I.O."/>
            <person name="Woodworth J.R."/>
            <person name="Worley K.C."/>
            <person name="Wright R.A."/>
            <person name="Wu W."/>
            <person name="Young L."/>
            <person name="Zhang L."/>
            <person name="Zhang J."/>
            <person name="Zhu Y."/>
            <person name="Muzny D.M."/>
            <person name="Weinstock G."/>
            <person name="Gibbs R.A."/>
        </authorList>
    </citation>
    <scope>NUCLEOTIDE SEQUENCE [LARGE SCALE GENOMIC DNA]</scope>
    <source>
        <strain evidence="3">LSR1</strain>
    </source>
</reference>
<dbReference type="KEGG" id="api:103309074"/>